<comment type="caution">
    <text evidence="1">The sequence shown here is derived from an EMBL/GenBank/DDBJ whole genome shotgun (WGS) entry which is preliminary data.</text>
</comment>
<dbReference type="EMBL" id="PHNE01000002">
    <property type="protein sequence ID" value="PPE05523.1"/>
    <property type="molecule type" value="Genomic_DNA"/>
</dbReference>
<dbReference type="GO" id="GO:0016791">
    <property type="term" value="F:phosphatase activity"/>
    <property type="evidence" value="ECO:0007669"/>
    <property type="project" value="TreeGrafter"/>
</dbReference>
<dbReference type="Gene3D" id="3.40.50.1000">
    <property type="entry name" value="HAD superfamily/HAD-like"/>
    <property type="match status" value="1"/>
</dbReference>
<dbReference type="InterPro" id="IPR036412">
    <property type="entry name" value="HAD-like_sf"/>
</dbReference>
<dbReference type="STRING" id="1399797.GCA_000518285_00066"/>
<dbReference type="NCBIfam" id="TIGR01484">
    <property type="entry name" value="HAD-SF-IIB"/>
    <property type="match status" value="1"/>
</dbReference>
<reference evidence="1 2" key="1">
    <citation type="submission" date="2017-11" db="EMBL/GenBank/DDBJ databases">
        <title>Genome sequence of Entomoplasma lucivorax PIPN-2 (ATCC 49196).</title>
        <authorList>
            <person name="Lo W.-S."/>
            <person name="Gasparich G.E."/>
            <person name="Kuo C.-H."/>
        </authorList>
    </citation>
    <scope>NUCLEOTIDE SEQUENCE [LARGE SCALE GENOMIC DNA]</scope>
    <source>
        <strain evidence="1 2">PIPN-2</strain>
    </source>
</reference>
<dbReference type="Proteomes" id="UP000237865">
    <property type="component" value="Unassembled WGS sequence"/>
</dbReference>
<organism evidence="1 2">
    <name type="scientific">Williamsoniiplasma lucivorax</name>
    <dbReference type="NCBI Taxonomy" id="209274"/>
    <lineage>
        <taxon>Bacteria</taxon>
        <taxon>Bacillati</taxon>
        <taxon>Mycoplasmatota</taxon>
        <taxon>Mollicutes</taxon>
        <taxon>Entomoplasmatales</taxon>
        <taxon>Williamsoniiplasma</taxon>
    </lineage>
</organism>
<name>A0A2S5RDX9_9MOLU</name>
<dbReference type="PANTHER" id="PTHR10000:SF8">
    <property type="entry name" value="HAD SUPERFAMILY HYDROLASE-LIKE, TYPE 3"/>
    <property type="match status" value="1"/>
</dbReference>
<accession>A0A2S5RDX9</accession>
<evidence type="ECO:0000313" key="2">
    <source>
        <dbReference type="Proteomes" id="UP000237865"/>
    </source>
</evidence>
<dbReference type="GO" id="GO:0005829">
    <property type="term" value="C:cytosol"/>
    <property type="evidence" value="ECO:0007669"/>
    <property type="project" value="TreeGrafter"/>
</dbReference>
<dbReference type="AlphaFoldDB" id="A0A2S5RDX9"/>
<proteinExistence type="predicted"/>
<keyword evidence="2" id="KW-1185">Reference proteome</keyword>
<dbReference type="InterPro" id="IPR006379">
    <property type="entry name" value="HAD-SF_hydro_IIB"/>
</dbReference>
<evidence type="ECO:0000313" key="1">
    <source>
        <dbReference type="EMBL" id="PPE05523.1"/>
    </source>
</evidence>
<dbReference type="Pfam" id="PF08282">
    <property type="entry name" value="Hydrolase_3"/>
    <property type="match status" value="1"/>
</dbReference>
<sequence>MLFDQPYEYCLSDCDGTLVGSNLELAKETQKAIKKYQRMSGYRFGLITGRHPLANLKLAHELNVQLPIVACNGAVVMDLKLKQVLFAESIKNALALKFFDDAIKLGLEVTVYSPTQMLTTIHNQRIKTWVTYQKKVKKKYRWDIILFANNAELRAAIASEQFAVVEFILRTSGQQETSIQKLFTKYAKLTQNVQSLPHLYNVTAIGVNKLFGMQKWAEIVKTDYKKIITFGDNYNDLEMISQVEQGIAVGNAVEALKQVAFKVIEPMSENGVGLELERMIKAKE</sequence>
<dbReference type="GO" id="GO:0000287">
    <property type="term" value="F:magnesium ion binding"/>
    <property type="evidence" value="ECO:0007669"/>
    <property type="project" value="TreeGrafter"/>
</dbReference>
<dbReference type="SUPFAM" id="SSF56784">
    <property type="entry name" value="HAD-like"/>
    <property type="match status" value="1"/>
</dbReference>
<dbReference type="PANTHER" id="PTHR10000">
    <property type="entry name" value="PHOSPHOSERINE PHOSPHATASE"/>
    <property type="match status" value="1"/>
</dbReference>
<keyword evidence="1" id="KW-0378">Hydrolase</keyword>
<dbReference type="Gene3D" id="3.30.1240.10">
    <property type="match status" value="1"/>
</dbReference>
<gene>
    <name evidence="1" type="ORF">ELUCI_v1c06160</name>
</gene>
<dbReference type="InterPro" id="IPR023214">
    <property type="entry name" value="HAD_sf"/>
</dbReference>
<protein>
    <submittedName>
        <fullName evidence="1">HAD family hydrolase</fullName>
    </submittedName>
</protein>